<accession>A0A176YG77</accession>
<protein>
    <recommendedName>
        <fullName evidence="2">Cupin type-2 domain-containing protein</fullName>
    </recommendedName>
</protein>
<feature type="region of interest" description="Disordered" evidence="1">
    <location>
        <begin position="1"/>
        <end position="23"/>
    </location>
</feature>
<sequence>MTSDASRDCSQLSPLSRAPGTGPTLDVLGVTHSYKAMASDTGQQFSIWESIVPPGRGAPPHTHTREDEAFYVLSGEVLVDVEGMSDPLRLGPGAFLFAPRHRRHGYRNVGTDTARLLVFAMPGDGLDRMFAAFDELGKQSGQMPAVETIATIARQYGVVIHSSSG</sequence>
<dbReference type="InterPro" id="IPR014710">
    <property type="entry name" value="RmlC-like_jellyroll"/>
</dbReference>
<dbReference type="Proteomes" id="UP000076959">
    <property type="component" value="Unassembled WGS sequence"/>
</dbReference>
<dbReference type="InterPro" id="IPR011051">
    <property type="entry name" value="RmlC_Cupin_sf"/>
</dbReference>
<feature type="compositionally biased region" description="Polar residues" evidence="1">
    <location>
        <begin position="1"/>
        <end position="14"/>
    </location>
</feature>
<dbReference type="PANTHER" id="PTHR36440">
    <property type="entry name" value="PUTATIVE (AFU_ORTHOLOGUE AFUA_8G07350)-RELATED"/>
    <property type="match status" value="1"/>
</dbReference>
<organism evidence="3 4">
    <name type="scientific">Bradyrhizobium centrolobii</name>
    <dbReference type="NCBI Taxonomy" id="1505087"/>
    <lineage>
        <taxon>Bacteria</taxon>
        <taxon>Pseudomonadati</taxon>
        <taxon>Pseudomonadota</taxon>
        <taxon>Alphaproteobacteria</taxon>
        <taxon>Hyphomicrobiales</taxon>
        <taxon>Nitrobacteraceae</taxon>
        <taxon>Bradyrhizobium</taxon>
    </lineage>
</organism>
<dbReference type="OrthoDB" id="6058at2"/>
<dbReference type="InterPro" id="IPR013096">
    <property type="entry name" value="Cupin_2"/>
</dbReference>
<dbReference type="EMBL" id="LUUB01000079">
    <property type="protein sequence ID" value="OAF05642.1"/>
    <property type="molecule type" value="Genomic_DNA"/>
</dbReference>
<evidence type="ECO:0000256" key="1">
    <source>
        <dbReference type="SAM" id="MobiDB-lite"/>
    </source>
</evidence>
<dbReference type="Pfam" id="PF07883">
    <property type="entry name" value="Cupin_2"/>
    <property type="match status" value="1"/>
</dbReference>
<comment type="caution">
    <text evidence="3">The sequence shown here is derived from an EMBL/GenBank/DDBJ whole genome shotgun (WGS) entry which is preliminary data.</text>
</comment>
<dbReference type="SUPFAM" id="SSF51182">
    <property type="entry name" value="RmlC-like cupins"/>
    <property type="match status" value="1"/>
</dbReference>
<dbReference type="STRING" id="1505087.AYJ54_01685"/>
<evidence type="ECO:0000313" key="4">
    <source>
        <dbReference type="Proteomes" id="UP000076959"/>
    </source>
</evidence>
<feature type="domain" description="Cupin type-2" evidence="2">
    <location>
        <begin position="50"/>
        <end position="118"/>
    </location>
</feature>
<dbReference type="RefSeq" id="WP_082905878.1">
    <property type="nucleotide sequence ID" value="NZ_LUUB01000079.1"/>
</dbReference>
<evidence type="ECO:0000313" key="3">
    <source>
        <dbReference type="EMBL" id="OAF05642.1"/>
    </source>
</evidence>
<evidence type="ECO:0000259" key="2">
    <source>
        <dbReference type="Pfam" id="PF07883"/>
    </source>
</evidence>
<proteinExistence type="predicted"/>
<gene>
    <name evidence="3" type="ORF">AYJ54_01685</name>
</gene>
<dbReference type="InterPro" id="IPR053146">
    <property type="entry name" value="QDO-like"/>
</dbReference>
<dbReference type="Gene3D" id="2.60.120.10">
    <property type="entry name" value="Jelly Rolls"/>
    <property type="match status" value="1"/>
</dbReference>
<reference evidence="3 4" key="1">
    <citation type="submission" date="2016-03" db="EMBL/GenBank/DDBJ databases">
        <title>Draft Genome Sequence of the Strain BR 10245 (Bradyrhizobium sp.) isolated from nodules of Centrolobium paraense.</title>
        <authorList>
            <person name="Simoes-Araujo J.L.Sr."/>
            <person name="Barauna A.C."/>
            <person name="Silva K."/>
            <person name="Zilli J.E."/>
        </authorList>
    </citation>
    <scope>NUCLEOTIDE SEQUENCE [LARGE SCALE GENOMIC DNA]</scope>
    <source>
        <strain evidence="3 4">BR 10245</strain>
    </source>
</reference>
<dbReference type="AlphaFoldDB" id="A0A176YG77"/>
<keyword evidence="4" id="KW-1185">Reference proteome</keyword>
<dbReference type="PANTHER" id="PTHR36440:SF1">
    <property type="entry name" value="PUTATIVE (AFU_ORTHOLOGUE AFUA_8G07350)-RELATED"/>
    <property type="match status" value="1"/>
</dbReference>
<name>A0A176YG77_9BRAD</name>